<accession>A0ABP9WJU0</accession>
<evidence type="ECO:0000256" key="1">
    <source>
        <dbReference type="ARBA" id="ARBA00022490"/>
    </source>
</evidence>
<dbReference type="Pfam" id="PF16326">
    <property type="entry name" value="ABC_tran_CTD"/>
    <property type="match status" value="1"/>
</dbReference>
<keyword evidence="13" id="KW-1185">Reference proteome</keyword>
<evidence type="ECO:0000256" key="7">
    <source>
        <dbReference type="ARBA" id="ARBA00023125"/>
    </source>
</evidence>
<keyword evidence="3 9" id="KW-0547">Nucleotide-binding</keyword>
<evidence type="ECO:0000256" key="3">
    <source>
        <dbReference type="ARBA" id="ARBA00022741"/>
    </source>
</evidence>
<reference evidence="12 13" key="1">
    <citation type="submission" date="2024-02" db="EMBL/GenBank/DDBJ databases">
        <title>Microbulbifer aestuariivivens NBRC 112533.</title>
        <authorList>
            <person name="Ichikawa N."/>
            <person name="Katano-Makiyama Y."/>
            <person name="Hidaka K."/>
        </authorList>
    </citation>
    <scope>NUCLEOTIDE SEQUENCE [LARGE SCALE GENOMIC DNA]</scope>
    <source>
        <strain evidence="12 13">NBRC 112533</strain>
    </source>
</reference>
<keyword evidence="5 9" id="KW-0378">Hydrolase</keyword>
<dbReference type="InterPro" id="IPR032781">
    <property type="entry name" value="ABC_tran_Xtn"/>
</dbReference>
<evidence type="ECO:0000256" key="5">
    <source>
        <dbReference type="ARBA" id="ARBA00022801"/>
    </source>
</evidence>
<dbReference type="EC" id="3.6.1.-" evidence="9"/>
<dbReference type="InterPro" id="IPR003593">
    <property type="entry name" value="AAA+_ATPase"/>
</dbReference>
<feature type="domain" description="ABC transporter" evidence="11">
    <location>
        <begin position="2"/>
        <end position="237"/>
    </location>
</feature>
<dbReference type="CDD" id="cd03221">
    <property type="entry name" value="ABCF_EF-3"/>
    <property type="match status" value="2"/>
</dbReference>
<feature type="binding site" evidence="9">
    <location>
        <begin position="34"/>
        <end position="41"/>
    </location>
    <ligand>
        <name>ATP</name>
        <dbReference type="ChEBI" id="CHEBI:30616"/>
        <label>1</label>
    </ligand>
</feature>
<keyword evidence="8 9" id="KW-0234">DNA repair</keyword>
<dbReference type="InterPro" id="IPR051309">
    <property type="entry name" value="ABCF_ATPase"/>
</dbReference>
<sequence>MLQLDNVGLRYGTQVLAEGVSAKVEKGDRICLVGRNGEGKSSLLRLISGEIDADDGEVIRAAGVRLATLEQELPSDCRDTVYEYVAGGLGEIGRHLAAYREVPDEATQERIEAAHGWELMPRIDSIIDRLDLDETALVADLSGGWQRRAALARALVTEPDLLILDEPTNHLDITAVEWLENFLASFNGALLFVTHDRALAQRLATSVWDLDRGHLRVFKCPFDRYQQEKEQLLEEEARHEALFDKKLAQEEAWIRQGIKARRTRNEGRVRALESLRRQRESRRNRQGTARMALDAGERSGKLVAELKDVSFAYLGAAGDKAGNSAVNSSATKYLIRDLSYTLMRGDKVGLIGPNGVGKSTLIRLLLGELQPQSGSIRLGTKQQIAYFDQRRDQLNPELTVVDNIAEGRDSVTVGGRSRHIMSYLSDFLFSGVKARTPVGALSGGERNRALLAKLFSQPANILVLDEPTNDLDVETLELLEQLLLDFSGTVLLVSHDRAFLDNVVDSCLAFEGDGVVREYVGGYADFLRQGGRFSTDEEGGQAPSNKSDDDQSSSGAQLKGQPVESEQDGAKPAQKKKLSYKLQRELDSLPARIESLEGEIALIESEVSQPTFYGQDPAAVEARLKQLSDLQAELEAAFERWAELDSDS</sequence>
<comment type="caution">
    <text evidence="12">The sequence shown here is derived from an EMBL/GenBank/DDBJ whole genome shotgun (WGS) entry which is preliminary data.</text>
</comment>
<dbReference type="PANTHER" id="PTHR42855:SF1">
    <property type="entry name" value="ABC TRANSPORTER DOMAIN-CONTAINING PROTEIN"/>
    <property type="match status" value="1"/>
</dbReference>
<dbReference type="InterPro" id="IPR043686">
    <property type="entry name" value="Uup"/>
</dbReference>
<evidence type="ECO:0000256" key="2">
    <source>
        <dbReference type="ARBA" id="ARBA00022737"/>
    </source>
</evidence>
<feature type="region of interest" description="Disordered" evidence="10">
    <location>
        <begin position="532"/>
        <end position="577"/>
    </location>
</feature>
<dbReference type="InterPro" id="IPR032524">
    <property type="entry name" value="ABC_tran_C"/>
</dbReference>
<keyword evidence="1 9" id="KW-0963">Cytoplasm</keyword>
<dbReference type="Gene3D" id="1.10.287.380">
    <property type="entry name" value="Valyl-tRNA synthetase, C-terminal domain"/>
    <property type="match status" value="1"/>
</dbReference>
<evidence type="ECO:0000256" key="10">
    <source>
        <dbReference type="SAM" id="MobiDB-lite"/>
    </source>
</evidence>
<dbReference type="Proteomes" id="UP001408594">
    <property type="component" value="Unassembled WGS sequence"/>
</dbReference>
<dbReference type="EMBL" id="BAABRT010000001">
    <property type="protein sequence ID" value="GAA5523477.1"/>
    <property type="molecule type" value="Genomic_DNA"/>
</dbReference>
<dbReference type="SUPFAM" id="SSF52540">
    <property type="entry name" value="P-loop containing nucleoside triphosphate hydrolases"/>
    <property type="match status" value="2"/>
</dbReference>
<evidence type="ECO:0000256" key="9">
    <source>
        <dbReference type="HAMAP-Rule" id="MF_00848"/>
    </source>
</evidence>
<dbReference type="GO" id="GO:0005524">
    <property type="term" value="F:ATP binding"/>
    <property type="evidence" value="ECO:0007669"/>
    <property type="project" value="UniProtKB-KW"/>
</dbReference>
<comment type="function">
    <text evidence="9">Probably plays a role in ribosome assembly or function. May be involved in resolution of branched DNA intermediates that result from template switching in postreplication gaps. Binds DNA and has ATPase activity.</text>
</comment>
<dbReference type="InterPro" id="IPR027417">
    <property type="entry name" value="P-loop_NTPase"/>
</dbReference>
<comment type="subcellular location">
    <subcellularLocation>
        <location evidence="9">Cytoplasm</location>
    </subcellularLocation>
    <text evidence="9">Associates with ribosomes.</text>
</comment>
<dbReference type="InterPro" id="IPR003439">
    <property type="entry name" value="ABC_transporter-like_ATP-bd"/>
</dbReference>
<dbReference type="HAMAP" id="MF_00848">
    <property type="entry name" value="Uup"/>
    <property type="match status" value="1"/>
</dbReference>
<evidence type="ECO:0000256" key="8">
    <source>
        <dbReference type="ARBA" id="ARBA00023204"/>
    </source>
</evidence>
<proteinExistence type="inferred from homology"/>
<evidence type="ECO:0000256" key="6">
    <source>
        <dbReference type="ARBA" id="ARBA00022840"/>
    </source>
</evidence>
<keyword evidence="7 9" id="KW-0238">DNA-binding</keyword>
<name>A0ABP9WJU0_9GAMM</name>
<dbReference type="Pfam" id="PF12848">
    <property type="entry name" value="ABC_tran_Xtn"/>
    <property type="match status" value="1"/>
</dbReference>
<dbReference type="NCBIfam" id="NF000355">
    <property type="entry name" value="ribo_prot_ABC_F"/>
    <property type="match status" value="1"/>
</dbReference>
<comment type="similarity">
    <text evidence="9">Belongs to the ABC transporter superfamily. ABCF family. Uup subfamily.</text>
</comment>
<evidence type="ECO:0000259" key="11">
    <source>
        <dbReference type="PROSITE" id="PS50893"/>
    </source>
</evidence>
<feature type="domain" description="ABC transporter" evidence="11">
    <location>
        <begin position="304"/>
        <end position="537"/>
    </location>
</feature>
<organism evidence="12 13">
    <name type="scientific">Microbulbifer aestuariivivens</name>
    <dbReference type="NCBI Taxonomy" id="1908308"/>
    <lineage>
        <taxon>Bacteria</taxon>
        <taxon>Pseudomonadati</taxon>
        <taxon>Pseudomonadota</taxon>
        <taxon>Gammaproteobacteria</taxon>
        <taxon>Cellvibrionales</taxon>
        <taxon>Microbulbiferaceae</taxon>
        <taxon>Microbulbifer</taxon>
    </lineage>
</organism>
<dbReference type="Pfam" id="PF00005">
    <property type="entry name" value="ABC_tran"/>
    <property type="match status" value="2"/>
</dbReference>
<gene>
    <name evidence="9 12" type="primary">uup</name>
    <name evidence="12" type="ORF">Maes01_00022</name>
</gene>
<evidence type="ECO:0000313" key="13">
    <source>
        <dbReference type="Proteomes" id="UP001408594"/>
    </source>
</evidence>
<dbReference type="RefSeq" id="WP_345547656.1">
    <property type="nucleotide sequence ID" value="NZ_BAABRT010000001.1"/>
</dbReference>
<dbReference type="PROSITE" id="PS50893">
    <property type="entry name" value="ABC_TRANSPORTER_2"/>
    <property type="match status" value="2"/>
</dbReference>
<evidence type="ECO:0000256" key="4">
    <source>
        <dbReference type="ARBA" id="ARBA00022763"/>
    </source>
</evidence>
<dbReference type="InterPro" id="IPR037118">
    <property type="entry name" value="Val-tRNA_synth_C_sf"/>
</dbReference>
<keyword evidence="2 9" id="KW-0677">Repeat</keyword>
<dbReference type="SMART" id="SM00382">
    <property type="entry name" value="AAA"/>
    <property type="match status" value="2"/>
</dbReference>
<feature type="binding site" evidence="9">
    <location>
        <begin position="352"/>
        <end position="359"/>
    </location>
    <ligand>
        <name>ATP</name>
        <dbReference type="ChEBI" id="CHEBI:30616"/>
        <label>2</label>
    </ligand>
</feature>
<dbReference type="PROSITE" id="PS00211">
    <property type="entry name" value="ABC_TRANSPORTER_1"/>
    <property type="match status" value="2"/>
</dbReference>
<dbReference type="PANTHER" id="PTHR42855">
    <property type="entry name" value="ABC TRANSPORTER ATP-BINDING SUBUNIT"/>
    <property type="match status" value="1"/>
</dbReference>
<keyword evidence="4 9" id="KW-0227">DNA damage</keyword>
<protein>
    <recommendedName>
        <fullName evidence="9">ATP-binding protein Uup</fullName>
        <ecNumber evidence="9">3.6.1.-</ecNumber>
    </recommendedName>
</protein>
<dbReference type="Gene3D" id="3.40.50.300">
    <property type="entry name" value="P-loop containing nucleotide triphosphate hydrolases"/>
    <property type="match status" value="2"/>
</dbReference>
<dbReference type="InterPro" id="IPR017871">
    <property type="entry name" value="ABC_transporter-like_CS"/>
</dbReference>
<comment type="catalytic activity">
    <reaction evidence="9">
        <text>ATP + H2O = ADP + phosphate + H(+)</text>
        <dbReference type="Rhea" id="RHEA:13065"/>
        <dbReference type="ChEBI" id="CHEBI:15377"/>
        <dbReference type="ChEBI" id="CHEBI:15378"/>
        <dbReference type="ChEBI" id="CHEBI:30616"/>
        <dbReference type="ChEBI" id="CHEBI:43474"/>
        <dbReference type="ChEBI" id="CHEBI:456216"/>
    </reaction>
</comment>
<evidence type="ECO:0000313" key="12">
    <source>
        <dbReference type="EMBL" id="GAA5523477.1"/>
    </source>
</evidence>
<keyword evidence="6 9" id="KW-0067">ATP-binding</keyword>